<evidence type="ECO:0000313" key="2">
    <source>
        <dbReference type="EMBL" id="MBB2162346.1"/>
    </source>
</evidence>
<protein>
    <submittedName>
        <fullName evidence="2">LysR family transcriptional regulator</fullName>
    </submittedName>
</protein>
<accession>A0A7W4IGA9</accession>
<dbReference type="Gene3D" id="3.40.190.290">
    <property type="match status" value="1"/>
</dbReference>
<feature type="domain" description="LysR substrate-binding" evidence="1">
    <location>
        <begin position="12"/>
        <end position="69"/>
    </location>
</feature>
<dbReference type="SUPFAM" id="SSF53850">
    <property type="entry name" value="Periplasmic binding protein-like II"/>
    <property type="match status" value="1"/>
</dbReference>
<dbReference type="EMBL" id="JABEQJ010000036">
    <property type="protein sequence ID" value="MBB2162346.1"/>
    <property type="molecule type" value="Genomic_DNA"/>
</dbReference>
<gene>
    <name evidence="2" type="ORF">HLH48_19655</name>
</gene>
<name>A0A7W4IGA9_9PROT</name>
<evidence type="ECO:0000259" key="1">
    <source>
        <dbReference type="Pfam" id="PF03466"/>
    </source>
</evidence>
<dbReference type="Pfam" id="PF03466">
    <property type="entry name" value="LysR_substrate"/>
    <property type="match status" value="1"/>
</dbReference>
<comment type="caution">
    <text evidence="2">The sequence shown here is derived from an EMBL/GenBank/DDBJ whole genome shotgun (WGS) entry which is preliminary data.</text>
</comment>
<sequence>MVSRDGGIQRPAGRVIGCLPEHIAQPDVENGQLWRLPPKAGVADADIRLIWNEAAQYSRAEQTFIDEMNKFFS</sequence>
<organism evidence="2 3">
    <name type="scientific">Gluconacetobacter sacchari</name>
    <dbReference type="NCBI Taxonomy" id="92759"/>
    <lineage>
        <taxon>Bacteria</taxon>
        <taxon>Pseudomonadati</taxon>
        <taxon>Pseudomonadota</taxon>
        <taxon>Alphaproteobacteria</taxon>
        <taxon>Acetobacterales</taxon>
        <taxon>Acetobacteraceae</taxon>
        <taxon>Gluconacetobacter</taxon>
    </lineage>
</organism>
<reference evidence="2 3" key="1">
    <citation type="submission" date="2020-04" db="EMBL/GenBank/DDBJ databases">
        <title>Description of novel Gluconacetobacter.</title>
        <authorList>
            <person name="Sombolestani A."/>
        </authorList>
    </citation>
    <scope>NUCLEOTIDE SEQUENCE [LARGE SCALE GENOMIC DNA]</scope>
    <source>
        <strain evidence="2 3">LMG 19747</strain>
    </source>
</reference>
<proteinExistence type="predicted"/>
<dbReference type="InterPro" id="IPR005119">
    <property type="entry name" value="LysR_subst-bd"/>
</dbReference>
<evidence type="ECO:0000313" key="3">
    <source>
        <dbReference type="Proteomes" id="UP000589085"/>
    </source>
</evidence>
<dbReference type="RefSeq" id="WP_182999171.1">
    <property type="nucleotide sequence ID" value="NZ_JABEQJ010000036.1"/>
</dbReference>
<dbReference type="Proteomes" id="UP000589085">
    <property type="component" value="Unassembled WGS sequence"/>
</dbReference>
<dbReference type="AlphaFoldDB" id="A0A7W4IGA9"/>